<gene>
    <name evidence="2" type="ORF">PoB_003896700</name>
</gene>
<dbReference type="SUPFAM" id="SSF56219">
    <property type="entry name" value="DNase I-like"/>
    <property type="match status" value="1"/>
</dbReference>
<proteinExistence type="predicted"/>
<name>A0AAV4AZL5_9GAST</name>
<dbReference type="InterPro" id="IPR027124">
    <property type="entry name" value="Swc5/CFDP1/2"/>
</dbReference>
<sequence>MSSPKINSNNDIKERSCFKSIPVSSGKESYVPQVTPDRHQATARKLKDKLNIATWNIRTLLQKGKLENIKQEMERMKLTILGLSEVRWKEAGKITSGGHEIIYSGGTESEKGVGIIVDQMVSKAIKVYWALSDRVLLVKIARKPEDLNIIQVHAPTANSNDEDLDKFYNDLDTAKTQCKSQDPLIIMGDFNAKVGTDKVDDIVGKHGLGIRNERGEKLIEWCQTNNIIVGNTWFQQPPRRKWTWKSPVDETRNQVDYMMISKRYRNALLLAKTYPSADCYSDHGPVVGKFKLKVEKNSKPSANIKFDLAILKTNQTIREKYQISVQNKFEGLGDAEEVEQQREHFKSAIMEAATEVIQK</sequence>
<dbReference type="Proteomes" id="UP000735302">
    <property type="component" value="Unassembled WGS sequence"/>
</dbReference>
<dbReference type="AlphaFoldDB" id="A0AAV4AZL5"/>
<evidence type="ECO:0000313" key="2">
    <source>
        <dbReference type="EMBL" id="GFO12462.1"/>
    </source>
</evidence>
<evidence type="ECO:0000259" key="1">
    <source>
        <dbReference type="Pfam" id="PF03372"/>
    </source>
</evidence>
<dbReference type="PANTHER" id="PTHR23227:SF67">
    <property type="entry name" value="CRANIOFACIAL DEVELOPMENT PROTEIN 2-LIKE"/>
    <property type="match status" value="1"/>
</dbReference>
<dbReference type="Gene3D" id="3.60.10.10">
    <property type="entry name" value="Endonuclease/exonuclease/phosphatase"/>
    <property type="match status" value="1"/>
</dbReference>
<dbReference type="GO" id="GO:0003824">
    <property type="term" value="F:catalytic activity"/>
    <property type="evidence" value="ECO:0007669"/>
    <property type="project" value="InterPro"/>
</dbReference>
<accession>A0AAV4AZL5</accession>
<protein>
    <submittedName>
        <fullName evidence="2">Craniofacial development protein 2-like protein</fullName>
    </submittedName>
</protein>
<dbReference type="PANTHER" id="PTHR23227">
    <property type="entry name" value="BUCENTAUR RELATED"/>
    <property type="match status" value="1"/>
</dbReference>
<dbReference type="EMBL" id="BLXT01004423">
    <property type="protein sequence ID" value="GFO12462.1"/>
    <property type="molecule type" value="Genomic_DNA"/>
</dbReference>
<reference evidence="2 3" key="1">
    <citation type="journal article" date="2021" name="Elife">
        <title>Chloroplast acquisition without the gene transfer in kleptoplastic sea slugs, Plakobranchus ocellatus.</title>
        <authorList>
            <person name="Maeda T."/>
            <person name="Takahashi S."/>
            <person name="Yoshida T."/>
            <person name="Shimamura S."/>
            <person name="Takaki Y."/>
            <person name="Nagai Y."/>
            <person name="Toyoda A."/>
            <person name="Suzuki Y."/>
            <person name="Arimoto A."/>
            <person name="Ishii H."/>
            <person name="Satoh N."/>
            <person name="Nishiyama T."/>
            <person name="Hasebe M."/>
            <person name="Maruyama T."/>
            <person name="Minagawa J."/>
            <person name="Obokata J."/>
            <person name="Shigenobu S."/>
        </authorList>
    </citation>
    <scope>NUCLEOTIDE SEQUENCE [LARGE SCALE GENOMIC DNA]</scope>
</reference>
<feature type="domain" description="Endonuclease/exonuclease/phosphatase" evidence="1">
    <location>
        <begin position="53"/>
        <end position="283"/>
    </location>
</feature>
<dbReference type="Pfam" id="PF03372">
    <property type="entry name" value="Exo_endo_phos"/>
    <property type="match status" value="1"/>
</dbReference>
<evidence type="ECO:0000313" key="3">
    <source>
        <dbReference type="Proteomes" id="UP000735302"/>
    </source>
</evidence>
<organism evidence="2 3">
    <name type="scientific">Plakobranchus ocellatus</name>
    <dbReference type="NCBI Taxonomy" id="259542"/>
    <lineage>
        <taxon>Eukaryota</taxon>
        <taxon>Metazoa</taxon>
        <taxon>Spiralia</taxon>
        <taxon>Lophotrochozoa</taxon>
        <taxon>Mollusca</taxon>
        <taxon>Gastropoda</taxon>
        <taxon>Heterobranchia</taxon>
        <taxon>Euthyneura</taxon>
        <taxon>Panpulmonata</taxon>
        <taxon>Sacoglossa</taxon>
        <taxon>Placobranchoidea</taxon>
        <taxon>Plakobranchidae</taxon>
        <taxon>Plakobranchus</taxon>
    </lineage>
</organism>
<keyword evidence="3" id="KW-1185">Reference proteome</keyword>
<comment type="caution">
    <text evidence="2">The sequence shown here is derived from an EMBL/GenBank/DDBJ whole genome shotgun (WGS) entry which is preliminary data.</text>
</comment>
<dbReference type="InterPro" id="IPR005135">
    <property type="entry name" value="Endo/exonuclease/phosphatase"/>
</dbReference>
<dbReference type="InterPro" id="IPR036691">
    <property type="entry name" value="Endo/exonu/phosph_ase_sf"/>
</dbReference>
<dbReference type="CDD" id="cd09076">
    <property type="entry name" value="L1-EN"/>
    <property type="match status" value="1"/>
</dbReference>